<keyword evidence="10" id="KW-1185">Reference proteome</keyword>
<organism evidence="9 10">
    <name type="scientific">Danionella cerebrum</name>
    <dbReference type="NCBI Taxonomy" id="2873325"/>
    <lineage>
        <taxon>Eukaryota</taxon>
        <taxon>Metazoa</taxon>
        <taxon>Chordata</taxon>
        <taxon>Craniata</taxon>
        <taxon>Vertebrata</taxon>
        <taxon>Euteleostomi</taxon>
        <taxon>Actinopterygii</taxon>
        <taxon>Neopterygii</taxon>
        <taxon>Teleostei</taxon>
        <taxon>Ostariophysi</taxon>
        <taxon>Cypriniformes</taxon>
        <taxon>Danionidae</taxon>
        <taxon>Danioninae</taxon>
        <taxon>Danionella</taxon>
    </lineage>
</organism>
<keyword evidence="3" id="KW-0337">GPI-anchor biosynthesis</keyword>
<dbReference type="Proteomes" id="UP000316079">
    <property type="component" value="Unassembled WGS sequence"/>
</dbReference>
<evidence type="ECO:0000313" key="9">
    <source>
        <dbReference type="EMBL" id="TRZ01717.1"/>
    </source>
</evidence>
<name>A0A553RHS6_9TELE</name>
<dbReference type="EMBL" id="SRMA01024049">
    <property type="protein sequence ID" value="TRZ01717.1"/>
    <property type="molecule type" value="Genomic_DNA"/>
</dbReference>
<feature type="domain" description="PIG-P" evidence="8">
    <location>
        <begin position="27"/>
        <end position="139"/>
    </location>
</feature>
<dbReference type="PIRSF" id="PIRSF008765">
    <property type="entry name" value="PIG-P_GPI19"/>
    <property type="match status" value="1"/>
</dbReference>
<dbReference type="PANTHER" id="PTHR46346">
    <property type="entry name" value="PHOSPHATIDYLINOSITOL N-ACETYLGLUCOSAMINYLTRANSFERASE SUBUNIT P"/>
    <property type="match status" value="1"/>
</dbReference>
<evidence type="ECO:0000256" key="7">
    <source>
        <dbReference type="SAM" id="Phobius"/>
    </source>
</evidence>
<feature type="transmembrane region" description="Helical" evidence="7">
    <location>
        <begin position="28"/>
        <end position="48"/>
    </location>
</feature>
<comment type="caution">
    <text evidence="9">The sequence shown here is derived from an EMBL/GenBank/DDBJ whole genome shotgun (WGS) entry which is preliminary data.</text>
</comment>
<evidence type="ECO:0000256" key="5">
    <source>
        <dbReference type="ARBA" id="ARBA00022989"/>
    </source>
</evidence>
<dbReference type="GO" id="GO:0005783">
    <property type="term" value="C:endoplasmic reticulum"/>
    <property type="evidence" value="ECO:0007669"/>
    <property type="project" value="TreeGrafter"/>
</dbReference>
<dbReference type="InterPro" id="IPR052263">
    <property type="entry name" value="GPI_Anchor_Biosynth"/>
</dbReference>
<keyword evidence="5 7" id="KW-1133">Transmembrane helix</keyword>
<dbReference type="SUPFAM" id="SSF81452">
    <property type="entry name" value="Cytochrome c oxidase subunit III-like"/>
    <property type="match status" value="1"/>
</dbReference>
<dbReference type="PANTHER" id="PTHR46346:SF1">
    <property type="entry name" value="PHOSPHATIDYLINOSITOL N-ACETYLGLUCOSAMINYLTRANSFERASE SUBUNIT P"/>
    <property type="match status" value="1"/>
</dbReference>
<dbReference type="InterPro" id="IPR016542">
    <property type="entry name" value="PIG-P_GPI19"/>
</dbReference>
<evidence type="ECO:0000256" key="2">
    <source>
        <dbReference type="ARBA" id="ARBA00004687"/>
    </source>
</evidence>
<dbReference type="GO" id="GO:0006506">
    <property type="term" value="P:GPI anchor biosynthetic process"/>
    <property type="evidence" value="ECO:0007669"/>
    <property type="project" value="UniProtKB-UniPathway"/>
</dbReference>
<accession>A0A553RHS6</accession>
<feature type="transmembrane region" description="Helical" evidence="7">
    <location>
        <begin position="68"/>
        <end position="91"/>
    </location>
</feature>
<dbReference type="InterPro" id="IPR013717">
    <property type="entry name" value="PIG-P"/>
</dbReference>
<evidence type="ECO:0000313" key="10">
    <source>
        <dbReference type="Proteomes" id="UP000316079"/>
    </source>
</evidence>
<gene>
    <name evidence="9" type="ORF">DNTS_016001</name>
</gene>
<dbReference type="UniPathway" id="UPA00196"/>
<evidence type="ECO:0000256" key="4">
    <source>
        <dbReference type="ARBA" id="ARBA00022692"/>
    </source>
</evidence>
<dbReference type="AlphaFoldDB" id="A0A553RHS6"/>
<dbReference type="GO" id="GO:0017176">
    <property type="term" value="F:phosphatidylinositol N-acetylglucosaminyltransferase activity"/>
    <property type="evidence" value="ECO:0007669"/>
    <property type="project" value="InterPro"/>
</dbReference>
<comment type="subcellular location">
    <subcellularLocation>
        <location evidence="1">Membrane</location>
        <topology evidence="1">Multi-pass membrane protein</topology>
    </subcellularLocation>
</comment>
<dbReference type="GO" id="GO:0016020">
    <property type="term" value="C:membrane"/>
    <property type="evidence" value="ECO:0007669"/>
    <property type="project" value="UniProtKB-SubCell"/>
</dbReference>
<evidence type="ECO:0000259" key="8">
    <source>
        <dbReference type="Pfam" id="PF08510"/>
    </source>
</evidence>
<dbReference type="STRING" id="623744.A0A553RHS6"/>
<keyword evidence="4 7" id="KW-0812">Transmembrane</keyword>
<reference evidence="9 10" key="1">
    <citation type="journal article" date="2019" name="Sci. Data">
        <title>Hybrid genome assembly and annotation of Danionella translucida.</title>
        <authorList>
            <person name="Kadobianskyi M."/>
            <person name="Schulze L."/>
            <person name="Schuelke M."/>
            <person name="Judkewitz B."/>
        </authorList>
    </citation>
    <scope>NUCLEOTIDE SEQUENCE [LARGE SCALE GENOMIC DNA]</scope>
    <source>
        <strain evidence="9 10">Bolton</strain>
    </source>
</reference>
<protein>
    <recommendedName>
        <fullName evidence="8">PIG-P domain-containing protein</fullName>
    </recommendedName>
</protein>
<dbReference type="Pfam" id="PF08510">
    <property type="entry name" value="PIG-P"/>
    <property type="match status" value="1"/>
</dbReference>
<sequence>EALPFRLQLKIRRSEMQVNSPSPVPERAIYGFVLFLAAQLGFFLYLLWAVVPDVWLHWVGLTYWPQKYWALAGPVYLLVCLVVCFVLLFGVNMINTAPLASLHNISDAFSRSQRVDEDHAAVIPRLRDLSISEINQKFYLTQTHS</sequence>
<dbReference type="OrthoDB" id="690928at2759"/>
<evidence type="ECO:0000256" key="3">
    <source>
        <dbReference type="ARBA" id="ARBA00022502"/>
    </source>
</evidence>
<dbReference type="InterPro" id="IPR035973">
    <property type="entry name" value="Cyt_c_oxidase_su3-like_sf"/>
</dbReference>
<evidence type="ECO:0000256" key="1">
    <source>
        <dbReference type="ARBA" id="ARBA00004141"/>
    </source>
</evidence>
<dbReference type="GO" id="GO:0009055">
    <property type="term" value="F:electron transfer activity"/>
    <property type="evidence" value="ECO:0007669"/>
    <property type="project" value="InterPro"/>
</dbReference>
<evidence type="ECO:0000256" key="6">
    <source>
        <dbReference type="ARBA" id="ARBA00023136"/>
    </source>
</evidence>
<feature type="non-terminal residue" evidence="9">
    <location>
        <position position="1"/>
    </location>
</feature>
<comment type="pathway">
    <text evidence="2">Glycolipid biosynthesis; glycosylphosphatidylinositol-anchor biosynthesis.</text>
</comment>
<keyword evidence="6 7" id="KW-0472">Membrane</keyword>
<proteinExistence type="predicted"/>